<dbReference type="InterPro" id="IPR000835">
    <property type="entry name" value="HTH_MarR-typ"/>
</dbReference>
<evidence type="ECO:0000259" key="4">
    <source>
        <dbReference type="PROSITE" id="PS50995"/>
    </source>
</evidence>
<dbReference type="SUPFAM" id="SSF46785">
    <property type="entry name" value="Winged helix' DNA-binding domain"/>
    <property type="match status" value="1"/>
</dbReference>
<dbReference type="Proteomes" id="UP000501868">
    <property type="component" value="Chromosome"/>
</dbReference>
<keyword evidence="3" id="KW-0804">Transcription</keyword>
<proteinExistence type="predicted"/>
<evidence type="ECO:0000256" key="2">
    <source>
        <dbReference type="ARBA" id="ARBA00023125"/>
    </source>
</evidence>
<dbReference type="AlphaFoldDB" id="A0A6H1NZ87"/>
<evidence type="ECO:0000313" key="6">
    <source>
        <dbReference type="Proteomes" id="UP000501868"/>
    </source>
</evidence>
<evidence type="ECO:0000256" key="3">
    <source>
        <dbReference type="ARBA" id="ARBA00023163"/>
    </source>
</evidence>
<evidence type="ECO:0000256" key="1">
    <source>
        <dbReference type="ARBA" id="ARBA00023015"/>
    </source>
</evidence>
<keyword evidence="2" id="KW-0238">DNA-binding</keyword>
<reference evidence="5 6" key="1">
    <citation type="submission" date="2020-04" db="EMBL/GenBank/DDBJ databases">
        <title>Genome-Wide Identification of 5-Methylcytosine Sites in Bacterial Genomes By High-Throughput Sequencing of MspJI Restriction Fragments.</title>
        <authorList>
            <person name="Wu V."/>
        </authorList>
    </citation>
    <scope>NUCLEOTIDE SEQUENCE [LARGE SCALE GENOMIC DNA]</scope>
    <source>
        <strain evidence="5 6">S2</strain>
    </source>
</reference>
<dbReference type="GO" id="GO:0006950">
    <property type="term" value="P:response to stress"/>
    <property type="evidence" value="ECO:0007669"/>
    <property type="project" value="TreeGrafter"/>
</dbReference>
<organism evidence="5 6">
    <name type="scientific">Priestia megaterium</name>
    <name type="common">Bacillus megaterium</name>
    <dbReference type="NCBI Taxonomy" id="1404"/>
    <lineage>
        <taxon>Bacteria</taxon>
        <taxon>Bacillati</taxon>
        <taxon>Bacillota</taxon>
        <taxon>Bacilli</taxon>
        <taxon>Bacillales</taxon>
        <taxon>Bacillaceae</taxon>
        <taxon>Priestia</taxon>
    </lineage>
</organism>
<dbReference type="SMART" id="SM00347">
    <property type="entry name" value="HTH_MARR"/>
    <property type="match status" value="1"/>
</dbReference>
<protein>
    <submittedName>
        <fullName evidence="5">MarR family transcriptional regulator</fullName>
    </submittedName>
</protein>
<name>A0A6H1NZ87_PRIMG</name>
<dbReference type="PROSITE" id="PS50995">
    <property type="entry name" value="HTH_MARR_2"/>
    <property type="match status" value="1"/>
</dbReference>
<dbReference type="InterPro" id="IPR036390">
    <property type="entry name" value="WH_DNA-bd_sf"/>
</dbReference>
<gene>
    <name evidence="5" type="ORF">HFZ78_07340</name>
</gene>
<evidence type="ECO:0000313" key="5">
    <source>
        <dbReference type="EMBL" id="QIZ06542.1"/>
    </source>
</evidence>
<feature type="domain" description="HTH marR-type" evidence="4">
    <location>
        <begin position="1"/>
        <end position="137"/>
    </location>
</feature>
<dbReference type="InterPro" id="IPR039422">
    <property type="entry name" value="MarR/SlyA-like"/>
</dbReference>
<dbReference type="GO" id="GO:0003700">
    <property type="term" value="F:DNA-binding transcription factor activity"/>
    <property type="evidence" value="ECO:0007669"/>
    <property type="project" value="InterPro"/>
</dbReference>
<reference evidence="5 6" key="2">
    <citation type="submission" date="2020-04" db="EMBL/GenBank/DDBJ databases">
        <authorList>
            <person name="Fomenkov A."/>
            <person name="Anton B.P."/>
            <person name="Roberts R.J."/>
        </authorList>
    </citation>
    <scope>NUCLEOTIDE SEQUENCE [LARGE SCALE GENOMIC DNA]</scope>
    <source>
        <strain evidence="5 6">S2</strain>
    </source>
</reference>
<dbReference type="PANTHER" id="PTHR33164:SF99">
    <property type="entry name" value="MARR FAMILY REGULATORY PROTEIN"/>
    <property type="match status" value="1"/>
</dbReference>
<dbReference type="InterPro" id="IPR055166">
    <property type="entry name" value="Transc_reg_Sar_Rot_HTH"/>
</dbReference>
<accession>A0A6H1NZ87</accession>
<sequence length="137" mass="16073">MNNPEQLIHTWVNFSKFHNRITQSLDHLLQQKYQLSLNEFYLLMFLNENEEKKLRLAQLQNMVGLSQSALSRLVSRLERHHFHAVERASYAEDKRSVYAVLTPSGQQHIAEIMMEVNVILQHSLSIKDIKNLSLFAK</sequence>
<dbReference type="Gene3D" id="1.10.10.10">
    <property type="entry name" value="Winged helix-like DNA-binding domain superfamily/Winged helix DNA-binding domain"/>
    <property type="match status" value="1"/>
</dbReference>
<dbReference type="Pfam" id="PF22381">
    <property type="entry name" value="Staph_reg_Sar_Rot"/>
    <property type="match status" value="1"/>
</dbReference>
<dbReference type="PANTHER" id="PTHR33164">
    <property type="entry name" value="TRANSCRIPTIONAL REGULATOR, MARR FAMILY"/>
    <property type="match status" value="1"/>
</dbReference>
<keyword evidence="1" id="KW-0805">Transcription regulation</keyword>
<dbReference type="InterPro" id="IPR036388">
    <property type="entry name" value="WH-like_DNA-bd_sf"/>
</dbReference>
<dbReference type="GO" id="GO:0003677">
    <property type="term" value="F:DNA binding"/>
    <property type="evidence" value="ECO:0007669"/>
    <property type="project" value="UniProtKB-KW"/>
</dbReference>
<dbReference type="EMBL" id="CP051128">
    <property type="protein sequence ID" value="QIZ06542.1"/>
    <property type="molecule type" value="Genomic_DNA"/>
</dbReference>